<dbReference type="PROSITE" id="PS00409">
    <property type="entry name" value="PROKAR_NTER_METHYL"/>
    <property type="match status" value="1"/>
</dbReference>
<feature type="transmembrane region" description="Helical" evidence="1">
    <location>
        <begin position="40"/>
        <end position="62"/>
    </location>
</feature>
<dbReference type="InterPro" id="IPR012902">
    <property type="entry name" value="N_methyl_site"/>
</dbReference>
<keyword evidence="3" id="KW-1185">Reference proteome</keyword>
<proteinExistence type="predicted"/>
<accession>A0ABV0J4Y3</accession>
<organism evidence="2 3">
    <name type="scientific">Trichocoleus desertorum GB2-A4</name>
    <dbReference type="NCBI Taxonomy" id="2933944"/>
    <lineage>
        <taxon>Bacteria</taxon>
        <taxon>Bacillati</taxon>
        <taxon>Cyanobacteriota</taxon>
        <taxon>Cyanophyceae</taxon>
        <taxon>Leptolyngbyales</taxon>
        <taxon>Trichocoleusaceae</taxon>
        <taxon>Trichocoleus</taxon>
    </lineage>
</organism>
<gene>
    <name evidence="2" type="ORF">NC998_06995</name>
</gene>
<sequence>MKSLLSQPDQQVSPRKVSFEKLALKYLSCAKTSKISGFTLIEMLVVVIMIGALAAIAAPGWLTFVNRQRVTAAQDRVIGALQEAQREAKRQKRSYSVSFRNQNRVPQYAVAPAATPDISKGWQNLLSSDNIKPGQLLVYTNLQSENKKVASAATINPTGVITFDYRGVLPRDAETGLQIAVAIPRRDDLTQPVSGTKRCVTIKTILGTIQAEKDNYNSSTEKGCYPGS</sequence>
<dbReference type="InterPro" id="IPR045584">
    <property type="entry name" value="Pilin-like"/>
</dbReference>
<dbReference type="SUPFAM" id="SSF54523">
    <property type="entry name" value="Pili subunits"/>
    <property type="match status" value="1"/>
</dbReference>
<dbReference type="EMBL" id="JAMPKM010000003">
    <property type="protein sequence ID" value="MEP0816839.1"/>
    <property type="molecule type" value="Genomic_DNA"/>
</dbReference>
<protein>
    <submittedName>
        <fullName evidence="2">Prepilin-type N-terminal cleavage/methylation domain-containing protein</fullName>
    </submittedName>
</protein>
<keyword evidence="1" id="KW-0472">Membrane</keyword>
<reference evidence="2 3" key="1">
    <citation type="submission" date="2022-04" db="EMBL/GenBank/DDBJ databases">
        <title>Positive selection, recombination, and allopatry shape intraspecific diversity of widespread and dominant cyanobacteria.</title>
        <authorList>
            <person name="Wei J."/>
            <person name="Shu W."/>
            <person name="Hu C."/>
        </authorList>
    </citation>
    <scope>NUCLEOTIDE SEQUENCE [LARGE SCALE GENOMIC DNA]</scope>
    <source>
        <strain evidence="2 3">GB2-A4</strain>
    </source>
</reference>
<name>A0ABV0J4Y3_9CYAN</name>
<comment type="caution">
    <text evidence="2">The sequence shown here is derived from an EMBL/GenBank/DDBJ whole genome shotgun (WGS) entry which is preliminary data.</text>
</comment>
<keyword evidence="1" id="KW-1133">Transmembrane helix</keyword>
<evidence type="ECO:0000313" key="2">
    <source>
        <dbReference type="EMBL" id="MEP0816839.1"/>
    </source>
</evidence>
<dbReference type="Pfam" id="PF07963">
    <property type="entry name" value="N_methyl"/>
    <property type="match status" value="1"/>
</dbReference>
<dbReference type="NCBIfam" id="TIGR02532">
    <property type="entry name" value="IV_pilin_GFxxxE"/>
    <property type="match status" value="1"/>
</dbReference>
<evidence type="ECO:0000313" key="3">
    <source>
        <dbReference type="Proteomes" id="UP001464891"/>
    </source>
</evidence>
<dbReference type="Gene3D" id="3.30.700.10">
    <property type="entry name" value="Glycoprotein, Type 4 Pilin"/>
    <property type="match status" value="1"/>
</dbReference>
<evidence type="ECO:0000256" key="1">
    <source>
        <dbReference type="SAM" id="Phobius"/>
    </source>
</evidence>
<dbReference type="RefSeq" id="WP_190438975.1">
    <property type="nucleotide sequence ID" value="NZ_JAMPKM010000003.1"/>
</dbReference>
<keyword evidence="1" id="KW-0812">Transmembrane</keyword>
<dbReference type="Proteomes" id="UP001464891">
    <property type="component" value="Unassembled WGS sequence"/>
</dbReference>